<gene>
    <name evidence="8" type="ORF">Ptr86124_000638</name>
</gene>
<dbReference type="EMBL" id="NRDI02000001">
    <property type="protein sequence ID" value="KAI1520270.1"/>
    <property type="molecule type" value="Genomic_DNA"/>
</dbReference>
<dbReference type="PANTHER" id="PTHR43671:SF13">
    <property type="entry name" value="SERINE_THREONINE-PROTEIN KINASE NEK2"/>
    <property type="match status" value="1"/>
</dbReference>
<dbReference type="PROSITE" id="PS50011">
    <property type="entry name" value="PROTEIN_KINASE_DOM"/>
    <property type="match status" value="1"/>
</dbReference>
<dbReference type="SUPFAM" id="SSF56112">
    <property type="entry name" value="Protein kinase-like (PK-like)"/>
    <property type="match status" value="1"/>
</dbReference>
<accession>A0A2W1GCD9</accession>
<dbReference type="GO" id="GO:0004674">
    <property type="term" value="F:protein serine/threonine kinase activity"/>
    <property type="evidence" value="ECO:0007669"/>
    <property type="project" value="UniProtKB-EC"/>
</dbReference>
<dbReference type="EC" id="2.7.11.1" evidence="1"/>
<evidence type="ECO:0000256" key="4">
    <source>
        <dbReference type="ARBA" id="ARBA00022777"/>
    </source>
</evidence>
<dbReference type="OrthoDB" id="310217at2759"/>
<evidence type="ECO:0000256" key="2">
    <source>
        <dbReference type="ARBA" id="ARBA00022679"/>
    </source>
</evidence>
<dbReference type="CDD" id="cd00180">
    <property type="entry name" value="PKc"/>
    <property type="match status" value="1"/>
</dbReference>
<dbReference type="PANTHER" id="PTHR43671">
    <property type="entry name" value="SERINE/THREONINE-PROTEIN KINASE NEK"/>
    <property type="match status" value="1"/>
</dbReference>
<keyword evidence="2" id="KW-0808">Transferase</keyword>
<dbReference type="AlphaFoldDB" id="A0A2W1GCD9"/>
<keyword evidence="3" id="KW-0547">Nucleotide-binding</keyword>
<evidence type="ECO:0000256" key="5">
    <source>
        <dbReference type="ARBA" id="ARBA00022840"/>
    </source>
</evidence>
<evidence type="ECO:0000259" key="7">
    <source>
        <dbReference type="PROSITE" id="PS50011"/>
    </source>
</evidence>
<evidence type="ECO:0000313" key="8">
    <source>
        <dbReference type="EMBL" id="KAI1520270.1"/>
    </source>
</evidence>
<dbReference type="Pfam" id="PF00069">
    <property type="entry name" value="Pkinase"/>
    <property type="match status" value="1"/>
</dbReference>
<keyword evidence="5" id="KW-0067">ATP-binding</keyword>
<evidence type="ECO:0000256" key="1">
    <source>
        <dbReference type="ARBA" id="ARBA00012513"/>
    </source>
</evidence>
<dbReference type="Gene3D" id="1.10.510.10">
    <property type="entry name" value="Transferase(Phosphotransferase) domain 1"/>
    <property type="match status" value="1"/>
</dbReference>
<feature type="region of interest" description="Disordered" evidence="6">
    <location>
        <begin position="1"/>
        <end position="30"/>
    </location>
</feature>
<protein>
    <recommendedName>
        <fullName evidence="1">non-specific serine/threonine protein kinase</fullName>
        <ecNumber evidence="1">2.7.11.1</ecNumber>
    </recommendedName>
</protein>
<dbReference type="InterPro" id="IPR000719">
    <property type="entry name" value="Prot_kinase_dom"/>
</dbReference>
<feature type="domain" description="Protein kinase" evidence="7">
    <location>
        <begin position="168"/>
        <end position="507"/>
    </location>
</feature>
<dbReference type="GO" id="GO:0005524">
    <property type="term" value="F:ATP binding"/>
    <property type="evidence" value="ECO:0007669"/>
    <property type="project" value="UniProtKB-KW"/>
</dbReference>
<name>A0A2W1GCD9_9PLEO</name>
<sequence>MARPIGDESSETEQPRACISTRKADNSEGGFGNSATGVMISAKGPLSKMWMTSFITKCTPRTTWNVSTSTSRLYARASAKAFITVNMAEAKTAWQFNGPISVIALFRLSRAFPLVAELNTNTSTDSQRLHPQITLAIPFRLDSFRKPHSSGNRDMSDSNPALGFSKNHKFIRRIQSGPQGYVEQWKHVPTAKMIAVKVIRHTQPTPNEVAIHREPPPHESIIGYLGYYEQLPKPDVSSLLLEFCEFGDFYDFGKRARRVARRGEHPSFSEAFMWPVYRQLMSALAFLHQGIDAQNPQGRDGWRPIVHQDIKVENVFVKRLGTIPDWSEIKLKIGDFGMSTYYDPANLNPHSYIGTSTNWSPEISWETKRFTPASDVWAAASIIHGLAHNFGPKVASELIKKKWFLQNDELPFPATWPPNLQISYWSSQAPHRVIPINVDPKEPVPVLSDYGVGYDIRALSAREHWPSPKYSDALNDCMMAGLKISPDERAESGKLLFQIETAQAKFLFKDLCVAHDRETASD</sequence>
<dbReference type="InterPro" id="IPR011009">
    <property type="entry name" value="Kinase-like_dom_sf"/>
</dbReference>
<evidence type="ECO:0000313" key="9">
    <source>
        <dbReference type="Proteomes" id="UP000249757"/>
    </source>
</evidence>
<organism evidence="8 9">
    <name type="scientific">Pyrenophora tritici-repentis</name>
    <dbReference type="NCBI Taxonomy" id="45151"/>
    <lineage>
        <taxon>Eukaryota</taxon>
        <taxon>Fungi</taxon>
        <taxon>Dikarya</taxon>
        <taxon>Ascomycota</taxon>
        <taxon>Pezizomycotina</taxon>
        <taxon>Dothideomycetes</taxon>
        <taxon>Pleosporomycetidae</taxon>
        <taxon>Pleosporales</taxon>
        <taxon>Pleosporineae</taxon>
        <taxon>Pleosporaceae</taxon>
        <taxon>Pyrenophora</taxon>
    </lineage>
</organism>
<comment type="caution">
    <text evidence="8">The sequence shown here is derived from an EMBL/GenBank/DDBJ whole genome shotgun (WGS) entry which is preliminary data.</text>
</comment>
<dbReference type="SMART" id="SM00220">
    <property type="entry name" value="S_TKc"/>
    <property type="match status" value="1"/>
</dbReference>
<evidence type="ECO:0000256" key="6">
    <source>
        <dbReference type="SAM" id="MobiDB-lite"/>
    </source>
</evidence>
<dbReference type="Proteomes" id="UP000249757">
    <property type="component" value="Unassembled WGS sequence"/>
</dbReference>
<proteinExistence type="predicted"/>
<dbReference type="PROSITE" id="PS00108">
    <property type="entry name" value="PROTEIN_KINASE_ST"/>
    <property type="match status" value="1"/>
</dbReference>
<keyword evidence="9" id="KW-1185">Reference proteome</keyword>
<dbReference type="InterPro" id="IPR008271">
    <property type="entry name" value="Ser/Thr_kinase_AS"/>
</dbReference>
<reference evidence="9" key="1">
    <citation type="journal article" date="2022" name="Microb. Genom.">
        <title>A global pangenome for the wheat fungal pathogen Pyrenophora tritici-repentis and prediction of effector protein structural homology.</title>
        <authorList>
            <person name="Moolhuijzen P.M."/>
            <person name="See P.T."/>
            <person name="Shi G."/>
            <person name="Powell H.R."/>
            <person name="Cockram J."/>
            <person name="Jorgensen L.N."/>
            <person name="Benslimane H."/>
            <person name="Strelkov S.E."/>
            <person name="Turner J."/>
            <person name="Liu Z."/>
            <person name="Moffat C.S."/>
        </authorList>
    </citation>
    <scope>NUCLEOTIDE SEQUENCE [LARGE SCALE GENOMIC DNA]</scope>
</reference>
<keyword evidence="4 8" id="KW-0418">Kinase</keyword>
<dbReference type="InterPro" id="IPR050660">
    <property type="entry name" value="NEK_Ser/Thr_kinase"/>
</dbReference>
<evidence type="ECO:0000256" key="3">
    <source>
        <dbReference type="ARBA" id="ARBA00022741"/>
    </source>
</evidence>